<dbReference type="PROSITE" id="PS51724">
    <property type="entry name" value="SPOR"/>
    <property type="match status" value="1"/>
</dbReference>
<name>A0A2Z5FSJ4_9BACT</name>
<dbReference type="KEGG" id="abas:ACPOL_0058"/>
<dbReference type="GO" id="GO:0042834">
    <property type="term" value="F:peptidoglycan binding"/>
    <property type="evidence" value="ECO:0007669"/>
    <property type="project" value="InterPro"/>
</dbReference>
<evidence type="ECO:0000313" key="5">
    <source>
        <dbReference type="Proteomes" id="UP000253606"/>
    </source>
</evidence>
<keyword evidence="2" id="KW-1133">Transmembrane helix</keyword>
<dbReference type="EMBL" id="CP030840">
    <property type="protein sequence ID" value="AXC09445.1"/>
    <property type="molecule type" value="Genomic_DNA"/>
</dbReference>
<dbReference type="AlphaFoldDB" id="A0A2Z5FSJ4"/>
<keyword evidence="2" id="KW-0472">Membrane</keyword>
<reference evidence="4 5" key="1">
    <citation type="journal article" date="2018" name="Front. Microbiol.">
        <title>Hydrolytic Capabilities as a Key to Environmental Success: Chitinolytic and Cellulolytic Acidobacteria From Acidic Sub-arctic Soils and Boreal Peatlands.</title>
        <authorList>
            <person name="Belova S.E."/>
            <person name="Ravin N.V."/>
            <person name="Pankratov T.A."/>
            <person name="Rakitin A.L."/>
            <person name="Ivanova A.A."/>
            <person name="Beletsky A.V."/>
            <person name="Mardanov A.V."/>
            <person name="Sinninghe Damste J.S."/>
            <person name="Dedysh S.N."/>
        </authorList>
    </citation>
    <scope>NUCLEOTIDE SEQUENCE [LARGE SCALE GENOMIC DNA]</scope>
    <source>
        <strain evidence="4 5">SBC82</strain>
    </source>
</reference>
<dbReference type="InterPro" id="IPR036680">
    <property type="entry name" value="SPOR-like_sf"/>
</dbReference>
<protein>
    <submittedName>
        <fullName evidence="4">DedD protein</fullName>
    </submittedName>
</protein>
<dbReference type="SUPFAM" id="SSF110997">
    <property type="entry name" value="Sporulation related repeat"/>
    <property type="match status" value="1"/>
</dbReference>
<accession>A0A2Z5FSJ4</accession>
<evidence type="ECO:0000259" key="3">
    <source>
        <dbReference type="PROSITE" id="PS51724"/>
    </source>
</evidence>
<dbReference type="InterPro" id="IPR007730">
    <property type="entry name" value="SPOR-like_dom"/>
</dbReference>
<dbReference type="Pfam" id="PF05036">
    <property type="entry name" value="SPOR"/>
    <property type="match status" value="1"/>
</dbReference>
<feature type="compositionally biased region" description="Polar residues" evidence="1">
    <location>
        <begin position="73"/>
        <end position="95"/>
    </location>
</feature>
<dbReference type="Gene3D" id="3.30.70.1070">
    <property type="entry name" value="Sporulation related repeat"/>
    <property type="match status" value="1"/>
</dbReference>
<gene>
    <name evidence="4" type="ORF">ACPOL_0058</name>
</gene>
<keyword evidence="5" id="KW-1185">Reference proteome</keyword>
<feature type="region of interest" description="Disordered" evidence="1">
    <location>
        <begin position="67"/>
        <end position="118"/>
    </location>
</feature>
<dbReference type="Proteomes" id="UP000253606">
    <property type="component" value="Chromosome"/>
</dbReference>
<evidence type="ECO:0000256" key="2">
    <source>
        <dbReference type="SAM" id="Phobius"/>
    </source>
</evidence>
<organism evidence="4 5">
    <name type="scientific">Acidisarcina polymorpha</name>
    <dbReference type="NCBI Taxonomy" id="2211140"/>
    <lineage>
        <taxon>Bacteria</taxon>
        <taxon>Pseudomonadati</taxon>
        <taxon>Acidobacteriota</taxon>
        <taxon>Terriglobia</taxon>
        <taxon>Terriglobales</taxon>
        <taxon>Acidobacteriaceae</taxon>
        <taxon>Acidisarcina</taxon>
    </lineage>
</organism>
<feature type="transmembrane region" description="Helical" evidence="2">
    <location>
        <begin position="20"/>
        <end position="40"/>
    </location>
</feature>
<proteinExistence type="predicted"/>
<keyword evidence="2" id="KW-0812">Transmembrane</keyword>
<evidence type="ECO:0000256" key="1">
    <source>
        <dbReference type="SAM" id="MobiDB-lite"/>
    </source>
</evidence>
<sequence>MFEQEAFPGNEADFNLGLGSLIGIFFGLALVCGVFFGFGYMMGHRAPGAYVSSEPLYVPAKPLPVAPKPSAEISDQSGETSRVVIPTNSAASTAKTAPAEDSDASEPPHAFVPAAPPSTASMASARTIHNSAPGVAPEKDNQARSTAPGGGIMVQIAAVRNVPDAEALASALRKNGFTPAVRAESLDKLFHVQVGPFSSREEAKAMRQKLSSAGYNAFIK</sequence>
<evidence type="ECO:0000313" key="4">
    <source>
        <dbReference type="EMBL" id="AXC09445.1"/>
    </source>
</evidence>
<feature type="domain" description="SPOR" evidence="3">
    <location>
        <begin position="146"/>
        <end position="220"/>
    </location>
</feature>